<dbReference type="GO" id="GO:0003677">
    <property type="term" value="F:DNA binding"/>
    <property type="evidence" value="ECO:0007669"/>
    <property type="project" value="UniProtKB-KW"/>
</dbReference>
<dbReference type="AlphaFoldDB" id="A0A9D2CJE2"/>
<evidence type="ECO:0000256" key="1">
    <source>
        <dbReference type="ARBA" id="ARBA00023125"/>
    </source>
</evidence>
<dbReference type="Proteomes" id="UP000886851">
    <property type="component" value="Unassembled WGS sequence"/>
</dbReference>
<dbReference type="EMBL" id="DXCV01000030">
    <property type="protein sequence ID" value="HIY87772.1"/>
    <property type="molecule type" value="Genomic_DNA"/>
</dbReference>
<evidence type="ECO:0000256" key="2">
    <source>
        <dbReference type="SAM" id="MobiDB-lite"/>
    </source>
</evidence>
<accession>A0A9D2CJE2</accession>
<keyword evidence="1 4" id="KW-0238">DNA-binding</keyword>
<dbReference type="Pfam" id="PF18291">
    <property type="entry name" value="HU-HIG"/>
    <property type="match status" value="1"/>
</dbReference>
<sequence>MAKYKLALKQAKPGQTGSNTKMHAIPTVVNRVNTRELCNIVTRNTSTSPIEAEAAFSLVCDAIPRELQRGSSVQLGRLGWLRLSFGSEGVEDINDFDAATMIKNIKVIFTPSKELMNSIKTGISFENVGVVDGGFTFATTKAYLEYKQTGHLPVTGGSGSGGEEGGGSEPGSGDEDSFG</sequence>
<dbReference type="SUPFAM" id="SSF47729">
    <property type="entry name" value="IHF-like DNA-binding proteins"/>
    <property type="match status" value="1"/>
</dbReference>
<name>A0A9D2CJE2_9BACE</name>
<feature type="region of interest" description="Disordered" evidence="2">
    <location>
        <begin position="153"/>
        <end position="179"/>
    </location>
</feature>
<dbReference type="InterPro" id="IPR010992">
    <property type="entry name" value="IHF-like_DNA-bd_dom_sf"/>
</dbReference>
<organism evidence="4 5">
    <name type="scientific">Candidatus Bacteroides pullicola</name>
    <dbReference type="NCBI Taxonomy" id="2838475"/>
    <lineage>
        <taxon>Bacteria</taxon>
        <taxon>Pseudomonadati</taxon>
        <taxon>Bacteroidota</taxon>
        <taxon>Bacteroidia</taxon>
        <taxon>Bacteroidales</taxon>
        <taxon>Bacteroidaceae</taxon>
        <taxon>Bacteroides</taxon>
    </lineage>
</organism>
<proteinExistence type="predicted"/>
<reference evidence="4" key="2">
    <citation type="submission" date="2021-04" db="EMBL/GenBank/DDBJ databases">
        <authorList>
            <person name="Gilroy R."/>
        </authorList>
    </citation>
    <scope>NUCLEOTIDE SEQUENCE</scope>
    <source>
        <strain evidence="4">Gambia2-208</strain>
    </source>
</reference>
<feature type="domain" description="HU" evidence="3">
    <location>
        <begin position="2"/>
        <end position="126"/>
    </location>
</feature>
<dbReference type="InterPro" id="IPR041607">
    <property type="entry name" value="HU-HIG"/>
</dbReference>
<evidence type="ECO:0000313" key="5">
    <source>
        <dbReference type="Proteomes" id="UP000886851"/>
    </source>
</evidence>
<evidence type="ECO:0000313" key="4">
    <source>
        <dbReference type="EMBL" id="HIY87772.1"/>
    </source>
</evidence>
<gene>
    <name evidence="4" type="ORF">H9824_03580</name>
</gene>
<protein>
    <submittedName>
        <fullName evidence="4">DNA-binding protein</fullName>
    </submittedName>
</protein>
<evidence type="ECO:0000259" key="3">
    <source>
        <dbReference type="Pfam" id="PF18291"/>
    </source>
</evidence>
<reference evidence="4" key="1">
    <citation type="journal article" date="2021" name="PeerJ">
        <title>Extensive microbial diversity within the chicken gut microbiome revealed by metagenomics and culture.</title>
        <authorList>
            <person name="Gilroy R."/>
            <person name="Ravi A."/>
            <person name="Getino M."/>
            <person name="Pursley I."/>
            <person name="Horton D.L."/>
            <person name="Alikhan N.F."/>
            <person name="Baker D."/>
            <person name="Gharbi K."/>
            <person name="Hall N."/>
            <person name="Watson M."/>
            <person name="Adriaenssens E.M."/>
            <person name="Foster-Nyarko E."/>
            <person name="Jarju S."/>
            <person name="Secka A."/>
            <person name="Antonio M."/>
            <person name="Oren A."/>
            <person name="Chaudhuri R.R."/>
            <person name="La Ragione R."/>
            <person name="Hildebrand F."/>
            <person name="Pallen M.J."/>
        </authorList>
    </citation>
    <scope>NUCLEOTIDE SEQUENCE</scope>
    <source>
        <strain evidence="4">Gambia2-208</strain>
    </source>
</reference>
<comment type="caution">
    <text evidence="4">The sequence shown here is derived from an EMBL/GenBank/DDBJ whole genome shotgun (WGS) entry which is preliminary data.</text>
</comment>
<feature type="compositionally biased region" description="Gly residues" evidence="2">
    <location>
        <begin position="156"/>
        <end position="170"/>
    </location>
</feature>